<proteinExistence type="predicted"/>
<protein>
    <submittedName>
        <fullName evidence="2">Uncharacterized protein</fullName>
    </submittedName>
</protein>
<evidence type="ECO:0000313" key="2">
    <source>
        <dbReference type="EMBL" id="GMN66898.1"/>
    </source>
</evidence>
<reference evidence="2" key="1">
    <citation type="submission" date="2023-07" db="EMBL/GenBank/DDBJ databases">
        <title>draft genome sequence of fig (Ficus carica).</title>
        <authorList>
            <person name="Takahashi T."/>
            <person name="Nishimura K."/>
        </authorList>
    </citation>
    <scope>NUCLEOTIDE SEQUENCE</scope>
</reference>
<feature type="transmembrane region" description="Helical" evidence="1">
    <location>
        <begin position="75"/>
        <end position="97"/>
    </location>
</feature>
<keyword evidence="3" id="KW-1185">Reference proteome</keyword>
<dbReference type="Proteomes" id="UP001187192">
    <property type="component" value="Unassembled WGS sequence"/>
</dbReference>
<comment type="caution">
    <text evidence="2">The sequence shown here is derived from an EMBL/GenBank/DDBJ whole genome shotgun (WGS) entry which is preliminary data.</text>
</comment>
<sequence>MRAGENDSIHHEHHVTFQVNICGAITYIAFLVVYIFAFIVSKKVTDEDDHQREIINGHRTTPYDDPLPVGIIDNFLFMFHLVGLILLLLPAVFYVMIGLRENMRSKKIFPVEETSPESLAPA</sequence>
<dbReference type="EMBL" id="BTGU01000378">
    <property type="protein sequence ID" value="GMN66898.1"/>
    <property type="molecule type" value="Genomic_DNA"/>
</dbReference>
<evidence type="ECO:0000313" key="3">
    <source>
        <dbReference type="Proteomes" id="UP001187192"/>
    </source>
</evidence>
<keyword evidence="1" id="KW-0812">Transmembrane</keyword>
<dbReference type="Gramene" id="FCD_00022944-RA">
    <property type="protein sequence ID" value="FCD_00022944-RA:cds"/>
    <property type="gene ID" value="FCD_00022944"/>
</dbReference>
<name>A0AA88E4C2_FICCA</name>
<accession>A0AA88E4C2</accession>
<dbReference type="AlphaFoldDB" id="A0AA88E4C2"/>
<gene>
    <name evidence="2" type="ORF">TIFTF001_035963</name>
</gene>
<organism evidence="2 3">
    <name type="scientific">Ficus carica</name>
    <name type="common">Common fig</name>
    <dbReference type="NCBI Taxonomy" id="3494"/>
    <lineage>
        <taxon>Eukaryota</taxon>
        <taxon>Viridiplantae</taxon>
        <taxon>Streptophyta</taxon>
        <taxon>Embryophyta</taxon>
        <taxon>Tracheophyta</taxon>
        <taxon>Spermatophyta</taxon>
        <taxon>Magnoliopsida</taxon>
        <taxon>eudicotyledons</taxon>
        <taxon>Gunneridae</taxon>
        <taxon>Pentapetalae</taxon>
        <taxon>rosids</taxon>
        <taxon>fabids</taxon>
        <taxon>Rosales</taxon>
        <taxon>Moraceae</taxon>
        <taxon>Ficeae</taxon>
        <taxon>Ficus</taxon>
    </lineage>
</organism>
<feature type="transmembrane region" description="Helical" evidence="1">
    <location>
        <begin position="21"/>
        <end position="40"/>
    </location>
</feature>
<evidence type="ECO:0000256" key="1">
    <source>
        <dbReference type="SAM" id="Phobius"/>
    </source>
</evidence>
<keyword evidence="1" id="KW-1133">Transmembrane helix</keyword>
<keyword evidence="1" id="KW-0472">Membrane</keyword>